<accession>A0A2U8QZE1</accession>
<dbReference type="Proteomes" id="UP000245429">
    <property type="component" value="Chromosome"/>
</dbReference>
<sequence length="252" mass="29858">MSYYYNENDIEAALKIEDKIIELEYKPEHLASRAMLYESLENRSKAYDDYNRIIELTECDLEYFIKILQYEFENKMYEKVIENSHKLIACDKKNESIVLDGLYTSLFFCNDIANGNFFLNKKLELNPDNFNPYYIKAIILLKDEQYERALNYLDLALKAKDINKENITSVNLLKLGCYLLKEDYDRFVDCWKIANIKSLNDNLNFIFLENYNAEKVKINLEFNRNEGIINSTIIVPTKVFILLKEKYGLIIN</sequence>
<dbReference type="InterPro" id="IPR019734">
    <property type="entry name" value="TPR_rpt"/>
</dbReference>
<gene>
    <name evidence="1" type="ORF">DI487_15905</name>
</gene>
<evidence type="ECO:0000313" key="2">
    <source>
        <dbReference type="Proteomes" id="UP000245429"/>
    </source>
</evidence>
<dbReference type="AlphaFoldDB" id="A0A2U8QZE1"/>
<dbReference type="SUPFAM" id="SSF48452">
    <property type="entry name" value="TPR-like"/>
    <property type="match status" value="1"/>
</dbReference>
<reference evidence="1 2" key="1">
    <citation type="submission" date="2018-05" db="EMBL/GenBank/DDBJ databases">
        <title>Flavobacterium sp. MEBiC07310.</title>
        <authorList>
            <person name="Baek K."/>
        </authorList>
    </citation>
    <scope>NUCLEOTIDE SEQUENCE [LARGE SCALE GENOMIC DNA]</scope>
    <source>
        <strain evidence="1 2">MEBiC07310</strain>
    </source>
</reference>
<protein>
    <submittedName>
        <fullName evidence="1">Uncharacterized protein</fullName>
    </submittedName>
</protein>
<keyword evidence="2" id="KW-1185">Reference proteome</keyword>
<proteinExistence type="predicted"/>
<dbReference type="Gene3D" id="1.25.40.10">
    <property type="entry name" value="Tetratricopeptide repeat domain"/>
    <property type="match status" value="2"/>
</dbReference>
<dbReference type="EMBL" id="CP029463">
    <property type="protein sequence ID" value="AWM15195.1"/>
    <property type="molecule type" value="Genomic_DNA"/>
</dbReference>
<dbReference type="InterPro" id="IPR011990">
    <property type="entry name" value="TPR-like_helical_dom_sf"/>
</dbReference>
<name>A0A2U8QZE1_9FLAO</name>
<evidence type="ECO:0000313" key="1">
    <source>
        <dbReference type="EMBL" id="AWM15195.1"/>
    </source>
</evidence>
<dbReference type="KEGG" id="fse:DI487_15905"/>
<dbReference type="SMART" id="SM00028">
    <property type="entry name" value="TPR"/>
    <property type="match status" value="2"/>
</dbReference>
<organism evidence="1 2">
    <name type="scientific">Flavobacterium sediminis</name>
    <dbReference type="NCBI Taxonomy" id="2201181"/>
    <lineage>
        <taxon>Bacteria</taxon>
        <taxon>Pseudomonadati</taxon>
        <taxon>Bacteroidota</taxon>
        <taxon>Flavobacteriia</taxon>
        <taxon>Flavobacteriales</taxon>
        <taxon>Flavobacteriaceae</taxon>
        <taxon>Flavobacterium</taxon>
    </lineage>
</organism>